<keyword evidence="1" id="KW-0732">Signal</keyword>
<dbReference type="InterPro" id="IPR012674">
    <property type="entry name" value="Calycin"/>
</dbReference>
<sequence length="215" mass="24180">MTVFCALILLAFIVKVLGDEAATSNKAYEDTDGYTLLELSSIFRLVDTTLPILTADTYRCITATTTEKNDTTHEVTETVEYYRISSDKWESFSQIFLFTGGQDGYNTMNSDEHHAIIRGPPSGNYDFLLRKPDCTILRANSFQRYDTDTAVPEERDEDGKNTEILMGNCMLWAKHDLPDKPDNDCETQFVNLCGSTARHHFSTAGCQKASTESRP</sequence>
<feature type="signal peptide" evidence="1">
    <location>
        <begin position="1"/>
        <end position="18"/>
    </location>
</feature>
<dbReference type="Pfam" id="PF02098">
    <property type="entry name" value="His_binding"/>
    <property type="match status" value="1"/>
</dbReference>
<dbReference type="InterPro" id="IPR002970">
    <property type="entry name" value="Tick_his-bd"/>
</dbReference>
<dbReference type="Gene3D" id="2.40.128.20">
    <property type="match status" value="1"/>
</dbReference>
<evidence type="ECO:0000313" key="2">
    <source>
        <dbReference type="EMBL" id="JAG92536.1"/>
    </source>
</evidence>
<dbReference type="GO" id="GO:0043176">
    <property type="term" value="F:amine binding"/>
    <property type="evidence" value="ECO:0007669"/>
    <property type="project" value="InterPro"/>
</dbReference>
<dbReference type="GO" id="GO:0030682">
    <property type="term" value="P:symbiont-mediated perturbation of host defenses"/>
    <property type="evidence" value="ECO:0007669"/>
    <property type="project" value="InterPro"/>
</dbReference>
<evidence type="ECO:0000256" key="1">
    <source>
        <dbReference type="SAM" id="SignalP"/>
    </source>
</evidence>
<proteinExistence type="evidence at transcript level"/>
<feature type="chain" id="PRO_5002219420" evidence="1">
    <location>
        <begin position="19"/>
        <end position="215"/>
    </location>
</feature>
<dbReference type="SUPFAM" id="SSF50814">
    <property type="entry name" value="Lipocalins"/>
    <property type="match status" value="1"/>
</dbReference>
<accession>A0A0C9RY12</accession>
<name>A0A0C9RY12_AMBAM</name>
<reference evidence="2" key="1">
    <citation type="journal article" date="2015" name="PLoS ONE">
        <title>An Insight into the Sialome of the Lone Star Tick, Amblyomma americanum, with a Glimpse on Its Time Dependent Gene Expression.</title>
        <authorList>
            <person name="Karim S."/>
            <person name="Ribeiro J.M."/>
        </authorList>
    </citation>
    <scope>NUCLEOTIDE SEQUENCE</scope>
    <source>
        <tissue evidence="2">Salivary gland</tissue>
    </source>
</reference>
<dbReference type="EMBL" id="GBZX01000204">
    <property type="protein sequence ID" value="JAG92536.1"/>
    <property type="molecule type" value="mRNA"/>
</dbReference>
<protein>
    <submittedName>
        <fullName evidence="2">Putative lipocalin-6 1</fullName>
    </submittedName>
</protein>
<dbReference type="AlphaFoldDB" id="A0A0C9RY12"/>
<organism evidence="2">
    <name type="scientific">Amblyomma americanum</name>
    <name type="common">Lone star tick</name>
    <dbReference type="NCBI Taxonomy" id="6943"/>
    <lineage>
        <taxon>Eukaryota</taxon>
        <taxon>Metazoa</taxon>
        <taxon>Ecdysozoa</taxon>
        <taxon>Arthropoda</taxon>
        <taxon>Chelicerata</taxon>
        <taxon>Arachnida</taxon>
        <taxon>Acari</taxon>
        <taxon>Parasitiformes</taxon>
        <taxon>Ixodida</taxon>
        <taxon>Ixodoidea</taxon>
        <taxon>Ixodidae</taxon>
        <taxon>Amblyomminae</taxon>
        <taxon>Amblyomma</taxon>
    </lineage>
</organism>